<dbReference type="PANTHER" id="PTHR43685">
    <property type="entry name" value="GLYCOSYLTRANSFERASE"/>
    <property type="match status" value="1"/>
</dbReference>
<evidence type="ECO:0000259" key="2">
    <source>
        <dbReference type="Pfam" id="PF00535"/>
    </source>
</evidence>
<proteinExistence type="predicted"/>
<feature type="transmembrane region" description="Helical" evidence="1">
    <location>
        <begin position="283"/>
        <end position="303"/>
    </location>
</feature>
<evidence type="ECO:0000256" key="1">
    <source>
        <dbReference type="SAM" id="Phobius"/>
    </source>
</evidence>
<dbReference type="RefSeq" id="WP_166584705.1">
    <property type="nucleotide sequence ID" value="NZ_WWEO01000039.1"/>
</dbReference>
<gene>
    <name evidence="3" type="ORF">GSY63_04870</name>
</gene>
<feature type="transmembrane region" description="Helical" evidence="1">
    <location>
        <begin position="332"/>
        <end position="350"/>
    </location>
</feature>
<dbReference type="Gene3D" id="3.90.550.10">
    <property type="entry name" value="Spore Coat Polysaccharide Biosynthesis Protein SpsA, Chain A"/>
    <property type="match status" value="1"/>
</dbReference>
<dbReference type="PANTHER" id="PTHR43685:SF2">
    <property type="entry name" value="GLYCOSYLTRANSFERASE 2-LIKE DOMAIN-CONTAINING PROTEIN"/>
    <property type="match status" value="1"/>
</dbReference>
<organism evidence="3 4">
    <name type="scientific">Mucilaginibacter agri</name>
    <dbReference type="NCBI Taxonomy" id="2695265"/>
    <lineage>
        <taxon>Bacteria</taxon>
        <taxon>Pseudomonadati</taxon>
        <taxon>Bacteroidota</taxon>
        <taxon>Sphingobacteriia</taxon>
        <taxon>Sphingobacteriales</taxon>
        <taxon>Sphingobacteriaceae</taxon>
        <taxon>Mucilaginibacter</taxon>
    </lineage>
</organism>
<feature type="domain" description="Glycosyltransferase 2-like" evidence="2">
    <location>
        <begin position="45"/>
        <end position="215"/>
    </location>
</feature>
<dbReference type="SUPFAM" id="SSF53448">
    <property type="entry name" value="Nucleotide-diphospho-sugar transferases"/>
    <property type="match status" value="1"/>
</dbReference>
<keyword evidence="1" id="KW-1133">Transmembrane helix</keyword>
<reference evidence="3" key="1">
    <citation type="submission" date="2020-01" db="EMBL/GenBank/DDBJ databases">
        <authorList>
            <person name="Seo Y.L."/>
        </authorList>
    </citation>
    <scope>NUCLEOTIDE SEQUENCE</scope>
    <source>
        <strain evidence="3">R11</strain>
    </source>
</reference>
<evidence type="ECO:0000313" key="3">
    <source>
        <dbReference type="EMBL" id="NCD68682.1"/>
    </source>
</evidence>
<dbReference type="Pfam" id="PF00535">
    <property type="entry name" value="Glycos_transf_2"/>
    <property type="match status" value="1"/>
</dbReference>
<reference evidence="3" key="2">
    <citation type="submission" date="2020-10" db="EMBL/GenBank/DDBJ databases">
        <title>Mucilaginibacter sp. nov., isolated from soil.</title>
        <authorList>
            <person name="Jeon C.O."/>
        </authorList>
    </citation>
    <scope>NUCLEOTIDE SEQUENCE</scope>
    <source>
        <strain evidence="3">R11</strain>
    </source>
</reference>
<dbReference type="InterPro" id="IPR001173">
    <property type="entry name" value="Glyco_trans_2-like"/>
</dbReference>
<dbReference type="InterPro" id="IPR050834">
    <property type="entry name" value="Glycosyltransf_2"/>
</dbReference>
<name>A0A965ZEP8_9SPHI</name>
<feature type="transmembrane region" description="Helical" evidence="1">
    <location>
        <begin position="310"/>
        <end position="326"/>
    </location>
</feature>
<comment type="caution">
    <text evidence="3">The sequence shown here is derived from an EMBL/GenBank/DDBJ whole genome shotgun (WGS) entry which is preliminary data.</text>
</comment>
<accession>A0A965ZEP8</accession>
<feature type="transmembrane region" description="Helical" evidence="1">
    <location>
        <begin position="164"/>
        <end position="186"/>
    </location>
</feature>
<dbReference type="Proteomes" id="UP000638732">
    <property type="component" value="Unassembled WGS sequence"/>
</dbReference>
<dbReference type="InterPro" id="IPR029044">
    <property type="entry name" value="Nucleotide-diphossugar_trans"/>
</dbReference>
<keyword evidence="4" id="KW-1185">Reference proteome</keyword>
<dbReference type="CDD" id="cd00761">
    <property type="entry name" value="Glyco_tranf_GTA_type"/>
    <property type="match status" value="1"/>
</dbReference>
<dbReference type="AlphaFoldDB" id="A0A965ZEP8"/>
<dbReference type="EMBL" id="WWEO01000039">
    <property type="protein sequence ID" value="NCD68682.1"/>
    <property type="molecule type" value="Genomic_DNA"/>
</dbReference>
<evidence type="ECO:0000313" key="4">
    <source>
        <dbReference type="Proteomes" id="UP000638732"/>
    </source>
</evidence>
<feature type="transmembrane region" description="Helical" evidence="1">
    <location>
        <begin position="6"/>
        <end position="23"/>
    </location>
</feature>
<keyword evidence="1" id="KW-0472">Membrane</keyword>
<sequence>MTFFFYSVVITTWWLAITLYLLIKGKTIAFLKAQPLAGAQPSVAIIIAVRNEEDDLEKALQSVCNLSYSNYRIIVLNDRSTDCTPEILATFLTHYPQLEVIHIKDLPQGWLGKNHALYQGYLNSNEEWLLFTDADVEFHPNALSKAMVYVDKNKLDHLTILPEIVSTSALLNSMLGTFTLLFMMQFRPWAASKPKSKASIGIGAFNLVRREAYERAGTHQLIKLRPDDDLKLGNLIKAAGFRQDVLVGKGYVGLEWYKNVPEFVNGLMKNSFAVSGYSLLKTLLGITFILLFIALPVPLMLLFGTNTIRLMACLILVFQAAYMATPVLPNKWWHALTIPLGGFLLAYITARSAFITLKQKGIYWRESFYPLDMLKGN</sequence>
<keyword evidence="1" id="KW-0812">Transmembrane</keyword>
<protein>
    <submittedName>
        <fullName evidence="3">Glycosyltransferase</fullName>
    </submittedName>
</protein>